<keyword evidence="1" id="KW-1133">Transmembrane helix</keyword>
<dbReference type="Proteomes" id="UP000229730">
    <property type="component" value="Unassembled WGS sequence"/>
</dbReference>
<dbReference type="InParanoid" id="A0A2G4YT43"/>
<name>A0A2G4YT43_9PROT</name>
<evidence type="ECO:0000313" key="3">
    <source>
        <dbReference type="Proteomes" id="UP000229730"/>
    </source>
</evidence>
<comment type="caution">
    <text evidence="2">The sequence shown here is derived from an EMBL/GenBank/DDBJ whole genome shotgun (WGS) entry which is preliminary data.</text>
</comment>
<dbReference type="RefSeq" id="WP_099471999.1">
    <property type="nucleotide sequence ID" value="NZ_CP041025.1"/>
</dbReference>
<feature type="transmembrane region" description="Helical" evidence="1">
    <location>
        <begin position="79"/>
        <end position="102"/>
    </location>
</feature>
<organism evidence="2 3">
    <name type="scientific">Paremcibacter congregatus</name>
    <dbReference type="NCBI Taxonomy" id="2043170"/>
    <lineage>
        <taxon>Bacteria</taxon>
        <taxon>Pseudomonadati</taxon>
        <taxon>Pseudomonadota</taxon>
        <taxon>Alphaproteobacteria</taxon>
        <taxon>Emcibacterales</taxon>
        <taxon>Emcibacteraceae</taxon>
        <taxon>Paremcibacter</taxon>
    </lineage>
</organism>
<sequence>MYKPKSWPHALIAAVVMAIFYYIVPPLPVVIYAALLPVVYYYGREVRDAEMGLGITSLSFIAPLLPWRWKDPDNRWDLYAPVITVLVFGIYLTYWKIGLIYAQ</sequence>
<dbReference type="OrthoDB" id="9815809at2"/>
<feature type="transmembrane region" description="Helical" evidence="1">
    <location>
        <begin position="49"/>
        <end position="67"/>
    </location>
</feature>
<accession>A0A2G4YT43</accession>
<dbReference type="EMBL" id="PDEM01000015">
    <property type="protein sequence ID" value="PHZ85447.1"/>
    <property type="molecule type" value="Genomic_DNA"/>
</dbReference>
<keyword evidence="3" id="KW-1185">Reference proteome</keyword>
<reference evidence="2 3" key="1">
    <citation type="submission" date="2017-10" db="EMBL/GenBank/DDBJ databases">
        <title>Frigbacter circumglobatus gen. nov. sp. nov., isolated from sediment cultured in situ.</title>
        <authorList>
            <person name="Zhao Z."/>
        </authorList>
    </citation>
    <scope>NUCLEOTIDE SEQUENCE [LARGE SCALE GENOMIC DNA]</scope>
    <source>
        <strain evidence="2 3">ZYL</strain>
    </source>
</reference>
<feature type="transmembrane region" description="Helical" evidence="1">
    <location>
        <begin position="12"/>
        <end position="42"/>
    </location>
</feature>
<keyword evidence="1" id="KW-0472">Membrane</keyword>
<protein>
    <submittedName>
        <fullName evidence="2">Uncharacterized protein</fullName>
    </submittedName>
</protein>
<keyword evidence="1" id="KW-0812">Transmembrane</keyword>
<proteinExistence type="predicted"/>
<gene>
    <name evidence="2" type="ORF">CRD36_06745</name>
</gene>
<evidence type="ECO:0000256" key="1">
    <source>
        <dbReference type="SAM" id="Phobius"/>
    </source>
</evidence>
<evidence type="ECO:0000313" key="2">
    <source>
        <dbReference type="EMBL" id="PHZ85447.1"/>
    </source>
</evidence>
<dbReference type="AlphaFoldDB" id="A0A2G4YT43"/>